<dbReference type="AlphaFoldDB" id="X1RC14"/>
<reference evidence="1" key="1">
    <citation type="journal article" date="2014" name="Front. Microbiol.">
        <title>High frequency of phylogenetically diverse reductive dehalogenase-homologous genes in deep subseafloor sedimentary metagenomes.</title>
        <authorList>
            <person name="Kawai M."/>
            <person name="Futagami T."/>
            <person name="Toyoda A."/>
            <person name="Takaki Y."/>
            <person name="Nishi S."/>
            <person name="Hori S."/>
            <person name="Arai W."/>
            <person name="Tsubouchi T."/>
            <person name="Morono Y."/>
            <person name="Uchiyama I."/>
            <person name="Ito T."/>
            <person name="Fujiyama A."/>
            <person name="Inagaki F."/>
            <person name="Takami H."/>
        </authorList>
    </citation>
    <scope>NUCLEOTIDE SEQUENCE</scope>
    <source>
        <strain evidence="1">Expedition CK06-06</strain>
    </source>
</reference>
<feature type="non-terminal residue" evidence="1">
    <location>
        <position position="1"/>
    </location>
</feature>
<sequence>FIPLIGYMTQVIIAGPREGETKDDHFIRILHNAFRGRDDQEKSFSELELRLMALREMDRAIEEEDCSDGFNEKDWRLTTKKYNLAESVYKDLELCDYC</sequence>
<accession>X1RC14</accession>
<evidence type="ECO:0000313" key="1">
    <source>
        <dbReference type="EMBL" id="GAI78297.1"/>
    </source>
</evidence>
<gene>
    <name evidence="1" type="ORF">S12H4_13885</name>
</gene>
<protein>
    <submittedName>
        <fullName evidence="1">Uncharacterized protein</fullName>
    </submittedName>
</protein>
<organism evidence="1">
    <name type="scientific">marine sediment metagenome</name>
    <dbReference type="NCBI Taxonomy" id="412755"/>
    <lineage>
        <taxon>unclassified sequences</taxon>
        <taxon>metagenomes</taxon>
        <taxon>ecological metagenomes</taxon>
    </lineage>
</organism>
<proteinExistence type="predicted"/>
<dbReference type="EMBL" id="BARW01006607">
    <property type="protein sequence ID" value="GAI78297.1"/>
    <property type="molecule type" value="Genomic_DNA"/>
</dbReference>
<name>X1RC14_9ZZZZ</name>
<comment type="caution">
    <text evidence="1">The sequence shown here is derived from an EMBL/GenBank/DDBJ whole genome shotgun (WGS) entry which is preliminary data.</text>
</comment>